<sequence length="68" mass="7455">MFINTLAAEWTKLRTTRSFWWTTALFILMGLGWAALSGYTTVDAEEVSPPCGPPPSPPSSTCWASRCS</sequence>
<evidence type="ECO:0000313" key="3">
    <source>
        <dbReference type="EMBL" id="WIM70722.1"/>
    </source>
</evidence>
<organism evidence="3 4">
    <name type="scientific">Corynebacterium suedekumii</name>
    <dbReference type="NCBI Taxonomy" id="3049801"/>
    <lineage>
        <taxon>Bacteria</taxon>
        <taxon>Bacillati</taxon>
        <taxon>Actinomycetota</taxon>
        <taxon>Actinomycetes</taxon>
        <taxon>Mycobacteriales</taxon>
        <taxon>Corynebacteriaceae</taxon>
        <taxon>Corynebacterium</taxon>
    </lineage>
</organism>
<feature type="transmembrane region" description="Helical" evidence="2">
    <location>
        <begin position="19"/>
        <end position="39"/>
    </location>
</feature>
<evidence type="ECO:0000256" key="2">
    <source>
        <dbReference type="SAM" id="Phobius"/>
    </source>
</evidence>
<reference evidence="3 4" key="1">
    <citation type="submission" date="2023-05" db="EMBL/GenBank/DDBJ databases">
        <title>Corynebacterium suedekumii sp. nov. and Corynebacterium breve sp. nov. isolated from raw cow's milk.</title>
        <authorList>
            <person name="Baer M.K."/>
            <person name="Mehl L."/>
            <person name="Hellmuth R."/>
            <person name="Marke G."/>
            <person name="Lipski A."/>
        </authorList>
    </citation>
    <scope>NUCLEOTIDE SEQUENCE [LARGE SCALE GENOMIC DNA]</scope>
    <source>
        <strain evidence="3 4">LM112</strain>
    </source>
</reference>
<keyword evidence="2" id="KW-1133">Transmembrane helix</keyword>
<evidence type="ECO:0000256" key="1">
    <source>
        <dbReference type="SAM" id="MobiDB-lite"/>
    </source>
</evidence>
<dbReference type="Proteomes" id="UP001238805">
    <property type="component" value="Chromosome"/>
</dbReference>
<keyword evidence="4" id="KW-1185">Reference proteome</keyword>
<feature type="region of interest" description="Disordered" evidence="1">
    <location>
        <begin position="47"/>
        <end position="68"/>
    </location>
</feature>
<accession>A0ABY8VMZ1</accession>
<dbReference type="EMBL" id="CP126970">
    <property type="protein sequence ID" value="WIM70722.1"/>
    <property type="molecule type" value="Genomic_DNA"/>
</dbReference>
<keyword evidence="2" id="KW-0812">Transmembrane</keyword>
<proteinExistence type="predicted"/>
<gene>
    <name evidence="3" type="ORF">QP029_02510</name>
</gene>
<dbReference type="RefSeq" id="WP_284875302.1">
    <property type="nucleotide sequence ID" value="NZ_CP126970.1"/>
</dbReference>
<protein>
    <submittedName>
        <fullName evidence="3">Uncharacterized protein</fullName>
    </submittedName>
</protein>
<name>A0ABY8VMZ1_9CORY</name>
<keyword evidence="2" id="KW-0472">Membrane</keyword>
<evidence type="ECO:0000313" key="4">
    <source>
        <dbReference type="Proteomes" id="UP001238805"/>
    </source>
</evidence>